<dbReference type="PANTHER" id="PTHR44227">
    <property type="match status" value="1"/>
</dbReference>
<feature type="repeat" description="TPR" evidence="3">
    <location>
        <begin position="314"/>
        <end position="347"/>
    </location>
</feature>
<dbReference type="GO" id="GO:0035269">
    <property type="term" value="P:protein O-linked glycosylation via mannose"/>
    <property type="evidence" value="ECO:0007669"/>
    <property type="project" value="TreeGrafter"/>
</dbReference>
<dbReference type="PANTHER" id="PTHR44227:SF3">
    <property type="entry name" value="PROTEIN O-MANNOSYL-TRANSFERASE TMTC4"/>
    <property type="match status" value="1"/>
</dbReference>
<comment type="caution">
    <text evidence="5">The sequence shown here is derived from an EMBL/GenBank/DDBJ whole genome shotgun (WGS) entry which is preliminary data.</text>
</comment>
<dbReference type="PROSITE" id="PS50005">
    <property type="entry name" value="TPR"/>
    <property type="match status" value="2"/>
</dbReference>
<dbReference type="InParanoid" id="A0A0V0R955"/>
<dbReference type="InterPro" id="IPR019734">
    <property type="entry name" value="TPR_rpt"/>
</dbReference>
<dbReference type="GO" id="GO:0000030">
    <property type="term" value="F:mannosyltransferase activity"/>
    <property type="evidence" value="ECO:0007669"/>
    <property type="project" value="TreeGrafter"/>
</dbReference>
<evidence type="ECO:0000256" key="2">
    <source>
        <dbReference type="ARBA" id="ARBA00022803"/>
    </source>
</evidence>
<keyword evidence="4" id="KW-0175">Coiled coil</keyword>
<dbReference type="SMART" id="SM00028">
    <property type="entry name" value="TPR"/>
    <property type="match status" value="4"/>
</dbReference>
<feature type="coiled-coil region" evidence="4">
    <location>
        <begin position="38"/>
        <end position="77"/>
    </location>
</feature>
<keyword evidence="1" id="KW-0677">Repeat</keyword>
<dbReference type="EMBL" id="LDAU01000009">
    <property type="protein sequence ID" value="KRX11006.1"/>
    <property type="molecule type" value="Genomic_DNA"/>
</dbReference>
<dbReference type="InterPro" id="IPR052346">
    <property type="entry name" value="O-mannosyl-transferase_TMTC"/>
</dbReference>
<dbReference type="Gene3D" id="1.25.40.10">
    <property type="entry name" value="Tetratricopeptide repeat domain"/>
    <property type="match status" value="1"/>
</dbReference>
<dbReference type="GO" id="GO:0030968">
    <property type="term" value="P:endoplasmic reticulum unfolded protein response"/>
    <property type="evidence" value="ECO:0007669"/>
    <property type="project" value="TreeGrafter"/>
</dbReference>
<evidence type="ECO:0000256" key="1">
    <source>
        <dbReference type="ARBA" id="ARBA00022737"/>
    </source>
</evidence>
<keyword evidence="6" id="KW-1185">Reference proteome</keyword>
<evidence type="ECO:0000313" key="6">
    <source>
        <dbReference type="Proteomes" id="UP000054937"/>
    </source>
</evidence>
<dbReference type="SUPFAM" id="SSF48452">
    <property type="entry name" value="TPR-like"/>
    <property type="match status" value="1"/>
</dbReference>
<dbReference type="OrthoDB" id="420945at2759"/>
<name>A0A0V0R955_PSEPJ</name>
<dbReference type="AlphaFoldDB" id="A0A0V0R955"/>
<organism evidence="5 6">
    <name type="scientific">Pseudocohnilembus persalinus</name>
    <name type="common">Ciliate</name>
    <dbReference type="NCBI Taxonomy" id="266149"/>
    <lineage>
        <taxon>Eukaryota</taxon>
        <taxon>Sar</taxon>
        <taxon>Alveolata</taxon>
        <taxon>Ciliophora</taxon>
        <taxon>Intramacronucleata</taxon>
        <taxon>Oligohymenophorea</taxon>
        <taxon>Scuticociliatia</taxon>
        <taxon>Philasterida</taxon>
        <taxon>Pseudocohnilembidae</taxon>
        <taxon>Pseudocohnilembus</taxon>
    </lineage>
</organism>
<sequence length="591" mass="70429">MSQTLQQLQNQRKMPSIISMKEDSNASILREKDEKNTIDMLNDVIQMQAQQLQQLENQSSQKKKLEMKNNIQNQNQNLQINTQKDQISKQIIEKNKQTNFKENSQNFQQKDRKKSVESITIINIEDDDEEEQKDAQKSQQLISQNKKLQLEKEKEKQFQQNIQQTNFNQNMQKSLIQPQSQQEYQLSQINVHNSGQIFGQNCEISLKNQNQGQGQISQVENDSNIQQFSKNRVKQFNVQRIERQKQQLQYQEVQPQKFRFSVGQAIEQINREVSSQTEKQISNFKEQRFLKKDLNQTMLKYNQFNNNQHQQRGYQKFFNRGFSNFQRQNFESAERNFLKAIQNNPLDQKSLMFLALTYNKQQRPLLAIKYYFNLLQINPKCKKAILNLANCYLMLNMYNQAKERYRQLIEIDPKNQKAYFNLSITYVKLQQFSLAYQTMGQFYQETEKEDCGNINIYLGNIIFEQGNLGRALEFYQKGVLSNFQEIRNINCIEIKQYIKKNFKCLKKMIVQVYAVKEQLIGNYDDSDFEENQVKESKIKNVQKNGERLKEQKNKFLKKIKAIINSSYFNQNNKEKNIKLMNDLVEFFNKKE</sequence>
<dbReference type="Pfam" id="PF14559">
    <property type="entry name" value="TPR_19"/>
    <property type="match status" value="1"/>
</dbReference>
<dbReference type="Proteomes" id="UP000054937">
    <property type="component" value="Unassembled WGS sequence"/>
</dbReference>
<accession>A0A0V0R955</accession>
<proteinExistence type="predicted"/>
<dbReference type="GO" id="GO:0005783">
    <property type="term" value="C:endoplasmic reticulum"/>
    <property type="evidence" value="ECO:0007669"/>
    <property type="project" value="TreeGrafter"/>
</dbReference>
<feature type="coiled-coil region" evidence="4">
    <location>
        <begin position="531"/>
        <end position="558"/>
    </location>
</feature>
<feature type="repeat" description="TPR" evidence="3">
    <location>
        <begin position="382"/>
        <end position="415"/>
    </location>
</feature>
<protein>
    <submittedName>
        <fullName evidence="5">Uncharacterized protein</fullName>
    </submittedName>
</protein>
<dbReference type="InterPro" id="IPR011990">
    <property type="entry name" value="TPR-like_helical_dom_sf"/>
</dbReference>
<evidence type="ECO:0000256" key="3">
    <source>
        <dbReference type="PROSITE-ProRule" id="PRU00339"/>
    </source>
</evidence>
<keyword evidence="2 3" id="KW-0802">TPR repeat</keyword>
<evidence type="ECO:0000256" key="4">
    <source>
        <dbReference type="SAM" id="Coils"/>
    </source>
</evidence>
<evidence type="ECO:0000313" key="5">
    <source>
        <dbReference type="EMBL" id="KRX11006.1"/>
    </source>
</evidence>
<reference evidence="5 6" key="1">
    <citation type="journal article" date="2015" name="Sci. Rep.">
        <title>Genome of the facultative scuticociliatosis pathogen Pseudocohnilembus persalinus provides insight into its virulence through horizontal gene transfer.</title>
        <authorList>
            <person name="Xiong J."/>
            <person name="Wang G."/>
            <person name="Cheng J."/>
            <person name="Tian M."/>
            <person name="Pan X."/>
            <person name="Warren A."/>
            <person name="Jiang C."/>
            <person name="Yuan D."/>
            <person name="Miao W."/>
        </authorList>
    </citation>
    <scope>NUCLEOTIDE SEQUENCE [LARGE SCALE GENOMIC DNA]</scope>
    <source>
        <strain evidence="5">36N120E</strain>
    </source>
</reference>
<gene>
    <name evidence="5" type="ORF">PPERSA_03064</name>
</gene>